<dbReference type="RefSeq" id="XP_026688371.1">
    <property type="nucleotide sequence ID" value="XM_026832570.1"/>
</dbReference>
<dbReference type="Proteomes" id="UP000079169">
    <property type="component" value="Unplaced"/>
</dbReference>
<evidence type="ECO:0000313" key="1">
    <source>
        <dbReference type="Proteomes" id="UP000079169"/>
    </source>
</evidence>
<dbReference type="PaxDb" id="121845-A0A3Q0JJ06"/>
<reference evidence="2" key="1">
    <citation type="submission" date="2025-08" db="UniProtKB">
        <authorList>
            <consortium name="RefSeq"/>
        </authorList>
    </citation>
    <scope>IDENTIFICATION</scope>
</reference>
<proteinExistence type="predicted"/>
<name>A0A3Q0JJ06_DIACI</name>
<dbReference type="AlphaFoldDB" id="A0A3Q0JJ06"/>
<dbReference type="GeneID" id="113472774"/>
<dbReference type="KEGG" id="dci:113472774"/>
<evidence type="ECO:0000313" key="2">
    <source>
        <dbReference type="RefSeq" id="XP_026688371.1"/>
    </source>
</evidence>
<keyword evidence="1" id="KW-1185">Reference proteome</keyword>
<sequence>MRTDTANCRQTTGFHPHPNDVPLFMVIDAQKKDKYGSKIKLESESDLDRLSENLNMTLPQKQKLSSINKLIKASKLDLSKFNDKEFNHNRTNVEFHKKGNRTVVFDKDMNSTIDEVNSDDLGAHQNWYWWG</sequence>
<organism evidence="1 2">
    <name type="scientific">Diaphorina citri</name>
    <name type="common">Asian citrus psyllid</name>
    <dbReference type="NCBI Taxonomy" id="121845"/>
    <lineage>
        <taxon>Eukaryota</taxon>
        <taxon>Metazoa</taxon>
        <taxon>Ecdysozoa</taxon>
        <taxon>Arthropoda</taxon>
        <taxon>Hexapoda</taxon>
        <taxon>Insecta</taxon>
        <taxon>Pterygota</taxon>
        <taxon>Neoptera</taxon>
        <taxon>Paraneoptera</taxon>
        <taxon>Hemiptera</taxon>
        <taxon>Sternorrhyncha</taxon>
        <taxon>Psylloidea</taxon>
        <taxon>Psyllidae</taxon>
        <taxon>Diaphorininae</taxon>
        <taxon>Diaphorina</taxon>
    </lineage>
</organism>
<gene>
    <name evidence="2" type="primary">LOC113472774</name>
</gene>
<accession>A0A3Q0JJ06</accession>
<protein>
    <submittedName>
        <fullName evidence="2">Uncharacterized protein LOC113472774</fullName>
    </submittedName>
</protein>